<gene>
    <name evidence="1" type="ORF">ACOLOM_LOCUS7754</name>
</gene>
<proteinExistence type="predicted"/>
<accession>A0ACA9N4R0</accession>
<reference evidence="1" key="1">
    <citation type="submission" date="2021-06" db="EMBL/GenBank/DDBJ databases">
        <authorList>
            <person name="Kallberg Y."/>
            <person name="Tangrot J."/>
            <person name="Rosling A."/>
        </authorList>
    </citation>
    <scope>NUCLEOTIDE SEQUENCE</scope>
    <source>
        <strain evidence="1">CL356</strain>
    </source>
</reference>
<name>A0ACA9N4R0_9GLOM</name>
<organism evidence="1 2">
    <name type="scientific">Acaulospora colombiana</name>
    <dbReference type="NCBI Taxonomy" id="27376"/>
    <lineage>
        <taxon>Eukaryota</taxon>
        <taxon>Fungi</taxon>
        <taxon>Fungi incertae sedis</taxon>
        <taxon>Mucoromycota</taxon>
        <taxon>Glomeromycotina</taxon>
        <taxon>Glomeromycetes</taxon>
        <taxon>Diversisporales</taxon>
        <taxon>Acaulosporaceae</taxon>
        <taxon>Acaulospora</taxon>
    </lineage>
</organism>
<protein>
    <submittedName>
        <fullName evidence="1">7787_t:CDS:1</fullName>
    </submittedName>
</protein>
<dbReference type="EMBL" id="CAJVPT010018494">
    <property type="protein sequence ID" value="CAG8634722.1"/>
    <property type="molecule type" value="Genomic_DNA"/>
</dbReference>
<comment type="caution">
    <text evidence="1">The sequence shown here is derived from an EMBL/GenBank/DDBJ whole genome shotgun (WGS) entry which is preliminary data.</text>
</comment>
<keyword evidence="2" id="KW-1185">Reference proteome</keyword>
<feature type="non-terminal residue" evidence="1">
    <location>
        <position position="1"/>
    </location>
</feature>
<sequence length="226" mass="25312">EGSKSPGKSDNRSPAGEDESKQITADDNNKTNKLESEGQSRSSKRQTKSPSVKLLHLRHKVQRLVLKNPEFEESKIGKVMRKIAELKIEPDNYNIIGRSEELIKKWKCLLDTPTTLEGTEEEASPKMAQTEGESPQNEETVKYEENSQAIKTGKEPENKKEEQDRAENSEGNFAKEISSMDVDPVEPRVEEEKHVTEENIVTNDPPSTANGQGGPTNENEVHTKTD</sequence>
<dbReference type="Proteomes" id="UP000789525">
    <property type="component" value="Unassembled WGS sequence"/>
</dbReference>
<evidence type="ECO:0000313" key="2">
    <source>
        <dbReference type="Proteomes" id="UP000789525"/>
    </source>
</evidence>
<evidence type="ECO:0000313" key="1">
    <source>
        <dbReference type="EMBL" id="CAG8634722.1"/>
    </source>
</evidence>